<evidence type="ECO:0000256" key="1">
    <source>
        <dbReference type="ARBA" id="ARBA00004418"/>
    </source>
</evidence>
<dbReference type="GO" id="GO:0044780">
    <property type="term" value="P:bacterial-type flagellum assembly"/>
    <property type="evidence" value="ECO:0007669"/>
    <property type="project" value="InterPro"/>
</dbReference>
<dbReference type="Gene3D" id="3.90.1210.10">
    <property type="entry name" value="Antifreeze-like/N-acetylneuraminic acid synthase C-terminal domain"/>
    <property type="match status" value="1"/>
</dbReference>
<dbReference type="CDD" id="cd11614">
    <property type="entry name" value="SAF_CpaB_FlgA_like"/>
    <property type="match status" value="1"/>
</dbReference>
<dbReference type="RefSeq" id="WP_095611789.1">
    <property type="nucleotide sequence ID" value="NZ_NMPM01000076.1"/>
</dbReference>
<evidence type="ECO:0000313" key="11">
    <source>
        <dbReference type="Proteomes" id="UP000218332"/>
    </source>
</evidence>
<dbReference type="InterPro" id="IPR041231">
    <property type="entry name" value="FlgA_N"/>
</dbReference>
<dbReference type="InterPro" id="IPR017585">
    <property type="entry name" value="SAF_FlgA"/>
</dbReference>
<dbReference type="InterPro" id="IPR013974">
    <property type="entry name" value="SAF"/>
</dbReference>
<feature type="signal peptide" evidence="7">
    <location>
        <begin position="1"/>
        <end position="22"/>
    </location>
</feature>
<reference evidence="9 11" key="1">
    <citation type="submission" date="2017-07" db="EMBL/GenBank/DDBJ databases">
        <title>Tamlnaduibacter salinus (Mi-7) genome sequencing.</title>
        <authorList>
            <person name="Verma A."/>
            <person name="Krishnamurthi S."/>
        </authorList>
    </citation>
    <scope>NUCLEOTIDE SEQUENCE [LARGE SCALE GENOMIC DNA]</scope>
    <source>
        <strain evidence="9 11">Mi-7</strain>
    </source>
</reference>
<gene>
    <name evidence="9" type="primary">flgA</name>
    <name evidence="10" type="ORF">C8D92_10286</name>
    <name evidence="9" type="ORF">CF392_12505</name>
</gene>
<evidence type="ECO:0000256" key="3">
    <source>
        <dbReference type="ARBA" id="ARBA00014754"/>
    </source>
</evidence>
<sequence length="237" mass="25764">MRSPIANILSGLMLIVAVAVNATESGTTPSQIRAEADEFLSGFADAQAEEGFDVRYEVGALDDRLNLAPCREAMAVSFARDPFRSDRQTLEVRCEGERPWRLFLSARVKIHGPAYVASRALGRNTRLTRSMVREEQVMINGVREGAIRDLSSVVGMRLDRPVSTGTVLTPRLLSEPDAVARGDHVMISAGSGAFRVRSRGKALGNAQTGEQVMVENLSSSRTVRARVVAPGRVEIPM</sequence>
<protein>
    <recommendedName>
        <fullName evidence="3 7">Flagella basal body P-ring formation protein FlgA</fullName>
    </recommendedName>
</protein>
<keyword evidence="9" id="KW-0969">Cilium</keyword>
<comment type="function">
    <text evidence="6 7">Involved in the assembly process of the P-ring formation. It may associate with FlgF on the rod constituting a structure essential for the P-ring assembly or may act as a modulator protein for the P-ring assembly.</text>
</comment>
<keyword evidence="5 7" id="KW-0574">Periplasm</keyword>
<keyword evidence="4 7" id="KW-0732">Signal</keyword>
<feature type="domain" description="SAF" evidence="8">
    <location>
        <begin position="112"/>
        <end position="174"/>
    </location>
</feature>
<evidence type="ECO:0000256" key="5">
    <source>
        <dbReference type="ARBA" id="ARBA00022764"/>
    </source>
</evidence>
<evidence type="ECO:0000256" key="6">
    <source>
        <dbReference type="ARBA" id="ARBA00025643"/>
    </source>
</evidence>
<comment type="caution">
    <text evidence="9">The sequence shown here is derived from an EMBL/GenBank/DDBJ whole genome shotgun (WGS) entry which is preliminary data.</text>
</comment>
<evidence type="ECO:0000256" key="2">
    <source>
        <dbReference type="ARBA" id="ARBA00010474"/>
    </source>
</evidence>
<evidence type="ECO:0000256" key="7">
    <source>
        <dbReference type="RuleBase" id="RU362063"/>
    </source>
</evidence>
<evidence type="ECO:0000313" key="12">
    <source>
        <dbReference type="Proteomes" id="UP000245887"/>
    </source>
</evidence>
<dbReference type="OrthoDB" id="5729023at2"/>
<comment type="similarity">
    <text evidence="2 7">Belongs to the FlgA family.</text>
</comment>
<dbReference type="EMBL" id="NMPM01000076">
    <property type="protein sequence ID" value="PAV25146.1"/>
    <property type="molecule type" value="Genomic_DNA"/>
</dbReference>
<dbReference type="PANTHER" id="PTHR36307">
    <property type="entry name" value="FLAGELLA BASAL BODY P-RING FORMATION PROTEIN FLGA"/>
    <property type="match status" value="1"/>
</dbReference>
<dbReference type="SMART" id="SM00858">
    <property type="entry name" value="SAF"/>
    <property type="match status" value="1"/>
</dbReference>
<dbReference type="EMBL" id="QEKQ01000002">
    <property type="protein sequence ID" value="PVY78051.1"/>
    <property type="molecule type" value="Genomic_DNA"/>
</dbReference>
<dbReference type="Gene3D" id="2.30.30.760">
    <property type="match status" value="1"/>
</dbReference>
<feature type="chain" id="PRO_5034084184" description="Flagella basal body P-ring formation protein FlgA" evidence="7">
    <location>
        <begin position="23"/>
        <end position="237"/>
    </location>
</feature>
<keyword evidence="11" id="KW-1185">Reference proteome</keyword>
<dbReference type="InterPro" id="IPR039246">
    <property type="entry name" value="Flagellar_FlgA"/>
</dbReference>
<evidence type="ECO:0000256" key="4">
    <source>
        <dbReference type="ARBA" id="ARBA00022729"/>
    </source>
</evidence>
<reference evidence="10 12" key="2">
    <citation type="submission" date="2018-04" db="EMBL/GenBank/DDBJ databases">
        <title>Genomic Encyclopedia of Type Strains, Phase IV (KMG-IV): sequencing the most valuable type-strain genomes for metagenomic binning, comparative biology and taxonomic classification.</title>
        <authorList>
            <person name="Goeker M."/>
        </authorList>
    </citation>
    <scope>NUCLEOTIDE SEQUENCE [LARGE SCALE GENOMIC DNA]</scope>
    <source>
        <strain evidence="10 12">DSM 28688</strain>
    </source>
</reference>
<keyword evidence="9" id="KW-0966">Cell projection</keyword>
<keyword evidence="9" id="KW-0282">Flagellum</keyword>
<accession>A0A2A2I1G6</accession>
<dbReference type="NCBIfam" id="TIGR03170">
    <property type="entry name" value="flgA_cterm"/>
    <property type="match status" value="1"/>
</dbReference>
<dbReference type="Proteomes" id="UP000218332">
    <property type="component" value="Unassembled WGS sequence"/>
</dbReference>
<organism evidence="9 11">
    <name type="scientific">Tamilnaduibacter salinus</name>
    <dbReference type="NCBI Taxonomy" id="1484056"/>
    <lineage>
        <taxon>Bacteria</taxon>
        <taxon>Pseudomonadati</taxon>
        <taxon>Pseudomonadota</taxon>
        <taxon>Gammaproteobacteria</taxon>
        <taxon>Pseudomonadales</taxon>
        <taxon>Marinobacteraceae</taxon>
        <taxon>Tamilnaduibacter</taxon>
    </lineage>
</organism>
<comment type="subcellular location">
    <subcellularLocation>
        <location evidence="1 7">Periplasm</location>
    </subcellularLocation>
</comment>
<dbReference type="Pfam" id="PF17656">
    <property type="entry name" value="ChapFlgA_N"/>
    <property type="match status" value="1"/>
</dbReference>
<dbReference type="Proteomes" id="UP000245887">
    <property type="component" value="Unassembled WGS sequence"/>
</dbReference>
<evidence type="ECO:0000313" key="10">
    <source>
        <dbReference type="EMBL" id="PVY78051.1"/>
    </source>
</evidence>
<proteinExistence type="inferred from homology"/>
<dbReference type="Pfam" id="PF13144">
    <property type="entry name" value="ChapFlgA"/>
    <property type="match status" value="1"/>
</dbReference>
<evidence type="ECO:0000259" key="8">
    <source>
        <dbReference type="SMART" id="SM00858"/>
    </source>
</evidence>
<dbReference type="AlphaFoldDB" id="A0A2A2I1G6"/>
<name>A0A2A2I1G6_9GAMM</name>
<dbReference type="GO" id="GO:0042597">
    <property type="term" value="C:periplasmic space"/>
    <property type="evidence" value="ECO:0007669"/>
    <property type="project" value="UniProtKB-SubCell"/>
</dbReference>
<keyword evidence="7" id="KW-1005">Bacterial flagellum biogenesis</keyword>
<dbReference type="PANTHER" id="PTHR36307:SF1">
    <property type="entry name" value="FLAGELLA BASAL BODY P-RING FORMATION PROTEIN FLGA"/>
    <property type="match status" value="1"/>
</dbReference>
<evidence type="ECO:0000313" key="9">
    <source>
        <dbReference type="EMBL" id="PAV25146.1"/>
    </source>
</evidence>